<reference evidence="1" key="2">
    <citation type="submission" date="2021-04" db="EMBL/GenBank/DDBJ databases">
        <authorList>
            <person name="Gilroy R."/>
        </authorList>
    </citation>
    <scope>NUCLEOTIDE SEQUENCE</scope>
    <source>
        <strain evidence="1">Gambia2-208</strain>
    </source>
</reference>
<accession>A0A9D1ZGQ9</accession>
<evidence type="ECO:0000313" key="1">
    <source>
        <dbReference type="EMBL" id="HIY87860.1"/>
    </source>
</evidence>
<dbReference type="EMBL" id="DXCV01000033">
    <property type="protein sequence ID" value="HIY87860.1"/>
    <property type="molecule type" value="Genomic_DNA"/>
</dbReference>
<sequence length="354" mass="42004">MRQDSQLRIMDERKDKYPALQNHDYEGFFQRYKLTYVASESWKKVLTAFWRELKMRVSPNDVEELTRVLRDKRASIAKDCESREFYLIWKSCFDLDKGDFDCIKFIYKWNFLCDGHINQEELDGFFSWYCLTKTIDDLLTKIIHEKKNAPGHTTKFFFNINGDIHFGTPASAEEDHEEGEEEDLLKNLIFNERLFDTNRKLIALRSTIAAAIDTGDASIIYGTPQEMRINPGVQGEWYYIVKAIEEARVGKNNFAVTSFIDQMLDWYPTVFSIASSDEWNKYKRHLAKSISEEKRLWRYGKAKTIITLQDMWAKRKYLQMEQAKMERIYSIAYTGLYKKLVDLKQRMDKEKSQQ</sequence>
<comment type="caution">
    <text evidence="1">The sequence shown here is derived from an EMBL/GenBank/DDBJ whole genome shotgun (WGS) entry which is preliminary data.</text>
</comment>
<reference evidence="1" key="1">
    <citation type="journal article" date="2021" name="PeerJ">
        <title>Extensive microbial diversity within the chicken gut microbiome revealed by metagenomics and culture.</title>
        <authorList>
            <person name="Gilroy R."/>
            <person name="Ravi A."/>
            <person name="Getino M."/>
            <person name="Pursley I."/>
            <person name="Horton D.L."/>
            <person name="Alikhan N.F."/>
            <person name="Baker D."/>
            <person name="Gharbi K."/>
            <person name="Hall N."/>
            <person name="Watson M."/>
            <person name="Adriaenssens E.M."/>
            <person name="Foster-Nyarko E."/>
            <person name="Jarju S."/>
            <person name="Secka A."/>
            <person name="Antonio M."/>
            <person name="Oren A."/>
            <person name="Chaudhuri R.R."/>
            <person name="La Ragione R."/>
            <person name="Hildebrand F."/>
            <person name="Pallen M.J."/>
        </authorList>
    </citation>
    <scope>NUCLEOTIDE SEQUENCE</scope>
    <source>
        <strain evidence="1">Gambia2-208</strain>
    </source>
</reference>
<dbReference type="Proteomes" id="UP000886851">
    <property type="component" value="Unassembled WGS sequence"/>
</dbReference>
<evidence type="ECO:0000313" key="2">
    <source>
        <dbReference type="Proteomes" id="UP000886851"/>
    </source>
</evidence>
<gene>
    <name evidence="1" type="ORF">H9824_04025</name>
</gene>
<name>A0A9D1ZGQ9_9BACE</name>
<protein>
    <submittedName>
        <fullName evidence="1">Uncharacterized protein</fullName>
    </submittedName>
</protein>
<organism evidence="1 2">
    <name type="scientific">Candidatus Bacteroides pullicola</name>
    <dbReference type="NCBI Taxonomy" id="2838475"/>
    <lineage>
        <taxon>Bacteria</taxon>
        <taxon>Pseudomonadati</taxon>
        <taxon>Bacteroidota</taxon>
        <taxon>Bacteroidia</taxon>
        <taxon>Bacteroidales</taxon>
        <taxon>Bacteroidaceae</taxon>
        <taxon>Bacteroides</taxon>
    </lineage>
</organism>
<proteinExistence type="predicted"/>
<dbReference type="AlphaFoldDB" id="A0A9D1ZGQ9"/>